<keyword evidence="12 19" id="KW-0133">Cell shape</keyword>
<dbReference type="Pfam" id="PF08245">
    <property type="entry name" value="Mur_ligase_M"/>
    <property type="match status" value="1"/>
</dbReference>
<dbReference type="HAMAP" id="MF_00046">
    <property type="entry name" value="MurC"/>
    <property type="match status" value="1"/>
</dbReference>
<evidence type="ECO:0000256" key="7">
    <source>
        <dbReference type="ARBA" id="ARBA00022490"/>
    </source>
</evidence>
<dbReference type="InterPro" id="IPR004101">
    <property type="entry name" value="Mur_ligase_C"/>
</dbReference>
<dbReference type="SUPFAM" id="SSF53244">
    <property type="entry name" value="MurD-like peptide ligases, peptide-binding domain"/>
    <property type="match status" value="1"/>
</dbReference>
<name>A0A1N7J154_9GAMM</name>
<evidence type="ECO:0000256" key="2">
    <source>
        <dbReference type="ARBA" id="ARBA00004496"/>
    </source>
</evidence>
<dbReference type="SUPFAM" id="SSF53623">
    <property type="entry name" value="MurD-like peptide ligases, catalytic domain"/>
    <property type="match status" value="1"/>
</dbReference>
<dbReference type="GO" id="GO:0009252">
    <property type="term" value="P:peptidoglycan biosynthetic process"/>
    <property type="evidence" value="ECO:0007669"/>
    <property type="project" value="UniProtKB-UniRule"/>
</dbReference>
<evidence type="ECO:0000256" key="20">
    <source>
        <dbReference type="SAM" id="Phobius"/>
    </source>
</evidence>
<keyword evidence="9 19" id="KW-0132">Cell division</keyword>
<evidence type="ECO:0000256" key="11">
    <source>
        <dbReference type="ARBA" id="ARBA00022840"/>
    </source>
</evidence>
<keyword evidence="11 19" id="KW-0067">ATP-binding</keyword>
<evidence type="ECO:0000256" key="13">
    <source>
        <dbReference type="ARBA" id="ARBA00022984"/>
    </source>
</evidence>
<dbReference type="STRING" id="484498.SAMN05421686_101244"/>
<dbReference type="NCBIfam" id="TIGR01082">
    <property type="entry name" value="murC"/>
    <property type="match status" value="1"/>
</dbReference>
<dbReference type="GO" id="GO:0071555">
    <property type="term" value="P:cell wall organization"/>
    <property type="evidence" value="ECO:0007669"/>
    <property type="project" value="UniProtKB-KW"/>
</dbReference>
<dbReference type="UniPathway" id="UPA00219"/>
<evidence type="ECO:0000256" key="10">
    <source>
        <dbReference type="ARBA" id="ARBA00022741"/>
    </source>
</evidence>
<dbReference type="Gene3D" id="3.40.50.720">
    <property type="entry name" value="NAD(P)-binding Rossmann-like Domain"/>
    <property type="match status" value="1"/>
</dbReference>
<dbReference type="AlphaFoldDB" id="A0A1N7J154"/>
<feature type="domain" description="Mur ligase C-terminal" evidence="22">
    <location>
        <begin position="327"/>
        <end position="462"/>
    </location>
</feature>
<keyword evidence="14 19" id="KW-0131">Cell cycle</keyword>
<dbReference type="Gene3D" id="3.90.190.20">
    <property type="entry name" value="Mur ligase, C-terminal domain"/>
    <property type="match status" value="1"/>
</dbReference>
<dbReference type="PANTHER" id="PTHR43445:SF3">
    <property type="entry name" value="UDP-N-ACETYLMURAMATE--L-ALANINE LIGASE"/>
    <property type="match status" value="1"/>
</dbReference>
<protein>
    <recommendedName>
        <fullName evidence="6 19">UDP-N-acetylmuramate--L-alanine ligase</fullName>
        <ecNumber evidence="5 19">6.3.2.8</ecNumber>
    </recommendedName>
    <alternativeName>
        <fullName evidence="18 19">UDP-N-acetylmuramoyl-L-alanine synthetase</fullName>
    </alternativeName>
</protein>
<dbReference type="GO" id="GO:0051301">
    <property type="term" value="P:cell division"/>
    <property type="evidence" value="ECO:0007669"/>
    <property type="project" value="UniProtKB-KW"/>
</dbReference>
<dbReference type="InterPro" id="IPR036565">
    <property type="entry name" value="Mur-like_cat_sf"/>
</dbReference>
<gene>
    <name evidence="19" type="primary">murC</name>
    <name evidence="24" type="ORF">SAMN05421686_101244</name>
</gene>
<dbReference type="PANTHER" id="PTHR43445">
    <property type="entry name" value="UDP-N-ACETYLMURAMATE--L-ALANINE LIGASE-RELATED"/>
    <property type="match status" value="1"/>
</dbReference>
<comment type="catalytic activity">
    <reaction evidence="16 19">
        <text>UDP-N-acetyl-alpha-D-muramate + L-alanine + ATP = UDP-N-acetyl-alpha-D-muramoyl-L-alanine + ADP + phosphate + H(+)</text>
        <dbReference type="Rhea" id="RHEA:23372"/>
        <dbReference type="ChEBI" id="CHEBI:15378"/>
        <dbReference type="ChEBI" id="CHEBI:30616"/>
        <dbReference type="ChEBI" id="CHEBI:43474"/>
        <dbReference type="ChEBI" id="CHEBI:57972"/>
        <dbReference type="ChEBI" id="CHEBI:70757"/>
        <dbReference type="ChEBI" id="CHEBI:83898"/>
        <dbReference type="ChEBI" id="CHEBI:456216"/>
        <dbReference type="EC" id="6.3.2.8"/>
    </reaction>
</comment>
<reference evidence="25" key="1">
    <citation type="submission" date="2017-01" db="EMBL/GenBank/DDBJ databases">
        <authorList>
            <person name="Varghese N."/>
            <person name="Submissions S."/>
        </authorList>
    </citation>
    <scope>NUCLEOTIDE SEQUENCE [LARGE SCALE GENOMIC DNA]</scope>
    <source>
        <strain evidence="25">DSM 24913</strain>
    </source>
</reference>
<evidence type="ECO:0000259" key="23">
    <source>
        <dbReference type="Pfam" id="PF08245"/>
    </source>
</evidence>
<keyword evidence="13 19" id="KW-0573">Peptidoglycan synthesis</keyword>
<dbReference type="GO" id="GO:0005524">
    <property type="term" value="F:ATP binding"/>
    <property type="evidence" value="ECO:0007669"/>
    <property type="project" value="UniProtKB-UniRule"/>
</dbReference>
<feature type="transmembrane region" description="Helical" evidence="20">
    <location>
        <begin position="21"/>
        <end position="40"/>
    </location>
</feature>
<dbReference type="InterPro" id="IPR013221">
    <property type="entry name" value="Mur_ligase_cen"/>
</dbReference>
<dbReference type="FunFam" id="3.40.50.720:FF:000046">
    <property type="entry name" value="UDP-N-acetylmuramate--L-alanine ligase"/>
    <property type="match status" value="1"/>
</dbReference>
<evidence type="ECO:0000256" key="15">
    <source>
        <dbReference type="ARBA" id="ARBA00023316"/>
    </source>
</evidence>
<sequence>MSNKHPSDLVNMIPEMRRIRVIHFVGIGGAGMCGIAEVLLNQGYRITGSDLKDSVVTQRLQTLGAEVFIGHKEENISEADVLVVSTAIDESNPEVSAALARRVPIVRRAEMLAELMRFRHGIAVAGTHGKTTTTSLVTSVLAEAKLDPTFVIGGKLNSAGANARLGLSRYLVAEADESDASFLHLQPMVSIVTNIDADHMSTYGGDFEKLKNTFVEFLHNLPFYGLAVVCIDDDNVRSILPGLSRQVTTYGFSDDADYRATDLKQDGIFTSFNVHRSGKEEPLSVRMRMPGKHNVLNALAAIAVAEDEGVDEQSIVRALEKFEGVGRRFQINGTVPLGDGDVMLVDDYGHHPRELEVTLDAIRKGFPDRRLVMVFQPHRYSRTRDLYEDFVRVLSDADALLLMEVYPAGEKPIAGADGRSMCGTIRQRGPVDPVFIERDESLKTPLQTILRPGDLLLTQGAGDIGGIAVNIAENLSDWLKEVDA</sequence>
<keyword evidence="20" id="KW-0472">Membrane</keyword>
<organism evidence="24 25">
    <name type="scientific">Thalassolituus maritimus</name>
    <dbReference type="NCBI Taxonomy" id="484498"/>
    <lineage>
        <taxon>Bacteria</taxon>
        <taxon>Pseudomonadati</taxon>
        <taxon>Pseudomonadota</taxon>
        <taxon>Gammaproteobacteria</taxon>
        <taxon>Oceanospirillales</taxon>
        <taxon>Oceanospirillaceae</taxon>
        <taxon>Thalassolituus</taxon>
    </lineage>
</organism>
<evidence type="ECO:0000259" key="21">
    <source>
        <dbReference type="Pfam" id="PF01225"/>
    </source>
</evidence>
<accession>A0A1N7J154</accession>
<keyword evidence="8 19" id="KW-0436">Ligase</keyword>
<comment type="pathway">
    <text evidence="17">Glycan biosynthesis.</text>
</comment>
<evidence type="ECO:0000256" key="18">
    <source>
        <dbReference type="ARBA" id="ARBA00079022"/>
    </source>
</evidence>
<evidence type="ECO:0000256" key="6">
    <source>
        <dbReference type="ARBA" id="ARBA00021749"/>
    </source>
</evidence>
<comment type="similarity">
    <text evidence="4 19">Belongs to the MurCDEF family.</text>
</comment>
<keyword evidence="25" id="KW-1185">Reference proteome</keyword>
<evidence type="ECO:0000256" key="8">
    <source>
        <dbReference type="ARBA" id="ARBA00022598"/>
    </source>
</evidence>
<feature type="domain" description="Mur ligase N-terminal catalytic" evidence="21">
    <location>
        <begin position="22"/>
        <end position="119"/>
    </location>
</feature>
<evidence type="ECO:0000259" key="22">
    <source>
        <dbReference type="Pfam" id="PF02875"/>
    </source>
</evidence>
<dbReference type="Pfam" id="PF01225">
    <property type="entry name" value="Mur_ligase"/>
    <property type="match status" value="1"/>
</dbReference>
<feature type="domain" description="Mur ligase central" evidence="23">
    <location>
        <begin position="124"/>
        <end position="305"/>
    </location>
</feature>
<evidence type="ECO:0000256" key="9">
    <source>
        <dbReference type="ARBA" id="ARBA00022618"/>
    </source>
</evidence>
<proteinExistence type="inferred from homology"/>
<keyword evidence="10 19" id="KW-0547">Nucleotide-binding</keyword>
<dbReference type="InterPro" id="IPR036615">
    <property type="entry name" value="Mur_ligase_C_dom_sf"/>
</dbReference>
<dbReference type="InterPro" id="IPR050061">
    <property type="entry name" value="MurCDEF_pg_biosynth"/>
</dbReference>
<comment type="subcellular location">
    <subcellularLocation>
        <location evidence="2 19">Cytoplasm</location>
    </subcellularLocation>
</comment>
<evidence type="ECO:0000256" key="4">
    <source>
        <dbReference type="ARBA" id="ARBA00010416"/>
    </source>
</evidence>
<evidence type="ECO:0000256" key="17">
    <source>
        <dbReference type="ARBA" id="ARBA00060592"/>
    </source>
</evidence>
<keyword evidence="15 19" id="KW-0961">Cell wall biogenesis/degradation</keyword>
<comment type="pathway">
    <text evidence="3 19">Cell wall biogenesis; peptidoglycan biosynthesis.</text>
</comment>
<dbReference type="FunFam" id="3.40.1190.10:FF:000001">
    <property type="entry name" value="UDP-N-acetylmuramate--L-alanine ligase"/>
    <property type="match status" value="1"/>
</dbReference>
<comment type="function">
    <text evidence="1 19">Cell wall formation.</text>
</comment>
<evidence type="ECO:0000256" key="12">
    <source>
        <dbReference type="ARBA" id="ARBA00022960"/>
    </source>
</evidence>
<feature type="binding site" evidence="19">
    <location>
        <begin position="126"/>
        <end position="132"/>
    </location>
    <ligand>
        <name>ATP</name>
        <dbReference type="ChEBI" id="CHEBI:30616"/>
    </ligand>
</feature>
<keyword evidence="20" id="KW-0812">Transmembrane</keyword>
<dbReference type="InterPro" id="IPR000713">
    <property type="entry name" value="Mur_ligase_N"/>
</dbReference>
<evidence type="ECO:0000256" key="16">
    <source>
        <dbReference type="ARBA" id="ARBA00047833"/>
    </source>
</evidence>
<dbReference type="Gene3D" id="3.40.1190.10">
    <property type="entry name" value="Mur-like, catalytic domain"/>
    <property type="match status" value="1"/>
</dbReference>
<evidence type="ECO:0000256" key="1">
    <source>
        <dbReference type="ARBA" id="ARBA00003921"/>
    </source>
</evidence>
<evidence type="ECO:0000256" key="3">
    <source>
        <dbReference type="ARBA" id="ARBA00004752"/>
    </source>
</evidence>
<dbReference type="GO" id="GO:0008360">
    <property type="term" value="P:regulation of cell shape"/>
    <property type="evidence" value="ECO:0007669"/>
    <property type="project" value="UniProtKB-KW"/>
</dbReference>
<dbReference type="EMBL" id="FTOH01000001">
    <property type="protein sequence ID" value="SIS43095.1"/>
    <property type="molecule type" value="Genomic_DNA"/>
</dbReference>
<evidence type="ECO:0000313" key="24">
    <source>
        <dbReference type="EMBL" id="SIS43095.1"/>
    </source>
</evidence>
<dbReference type="InterPro" id="IPR005758">
    <property type="entry name" value="UDP-N-AcMur_Ala_ligase_MurC"/>
</dbReference>
<keyword evidence="20" id="KW-1133">Transmembrane helix</keyword>
<dbReference type="GO" id="GO:0008763">
    <property type="term" value="F:UDP-N-acetylmuramate-L-alanine ligase activity"/>
    <property type="evidence" value="ECO:0007669"/>
    <property type="project" value="UniProtKB-UniRule"/>
</dbReference>
<evidence type="ECO:0000256" key="19">
    <source>
        <dbReference type="HAMAP-Rule" id="MF_00046"/>
    </source>
</evidence>
<dbReference type="EC" id="6.3.2.8" evidence="5 19"/>
<dbReference type="Pfam" id="PF02875">
    <property type="entry name" value="Mur_ligase_C"/>
    <property type="match status" value="1"/>
</dbReference>
<dbReference type="SUPFAM" id="SSF51984">
    <property type="entry name" value="MurCD N-terminal domain"/>
    <property type="match status" value="1"/>
</dbReference>
<evidence type="ECO:0000256" key="5">
    <source>
        <dbReference type="ARBA" id="ARBA00012211"/>
    </source>
</evidence>
<dbReference type="Proteomes" id="UP000185639">
    <property type="component" value="Unassembled WGS sequence"/>
</dbReference>
<dbReference type="GO" id="GO:0005737">
    <property type="term" value="C:cytoplasm"/>
    <property type="evidence" value="ECO:0007669"/>
    <property type="project" value="UniProtKB-SubCell"/>
</dbReference>
<evidence type="ECO:0000256" key="14">
    <source>
        <dbReference type="ARBA" id="ARBA00023306"/>
    </source>
</evidence>
<keyword evidence="7 19" id="KW-0963">Cytoplasm</keyword>
<evidence type="ECO:0000313" key="25">
    <source>
        <dbReference type="Proteomes" id="UP000185639"/>
    </source>
</evidence>